<dbReference type="PANTHER" id="PTHR43649">
    <property type="entry name" value="ARABINOSE-BINDING PROTEIN-RELATED"/>
    <property type="match status" value="1"/>
</dbReference>
<reference evidence="3 4" key="1">
    <citation type="submission" date="2020-08" db="EMBL/GenBank/DDBJ databases">
        <title>Cohnella phylogeny.</title>
        <authorList>
            <person name="Dunlap C."/>
        </authorList>
    </citation>
    <scope>NUCLEOTIDE SEQUENCE [LARGE SCALE GENOMIC DNA]</scope>
    <source>
        <strain evidence="3 4">DSM 103658</strain>
    </source>
</reference>
<sequence>MKGGTQKWLHGVTAVLIGSSLAACSGGGANGSSVGTASGTGDGPSSGSEKPIEISWLSFNPPEKDGTEVQKALEEKFNVKFKNIRVERQNYNEQMFLKISAGEIPDVIYTESPGQLAQLAQQGVVAELPEQEIRDRMPQYAAMIDEIDPTLWTFGLYDNKSYGVPFAWPIGNLPFLPGYNANWLAKIGYAEPPKTLEEFEDVIRKFRNDDPDGNGKKDTYGISAAGTDRRNFTTLFGAYQARPDWYADENGVVSNGLISDNSREAFRKLQQWYKEDLIDPEFITKNAQDAHNDFYNGKVGIRDWMSFQFDETVGILGVAFKASNPDNSIVVGKPLDGPYGPGTAFSYGAKQGFAAMGVQVEKDPAKKQKIYEILEALSTDESTFLLASFGIEGKHYDLVDGRAVSKPEYASEANKLSIGAGLFYGMYTQKSTYMEKHDYPESSLEFAKQLDQGMEGRKVPAVLWSVPEVTSKYPDLGKLESDAIIKFITGEWNLDGDFDAFVEKWKQSGGQEITDAINEKYKGLFASK</sequence>
<feature type="signal peptide" evidence="2">
    <location>
        <begin position="1"/>
        <end position="22"/>
    </location>
</feature>
<evidence type="ECO:0000313" key="3">
    <source>
        <dbReference type="EMBL" id="MBB6678402.1"/>
    </source>
</evidence>
<dbReference type="PANTHER" id="PTHR43649:SF17">
    <property type="entry name" value="ABC TRANSPORTER SOLUTE BINDING PROTEIN-SUGAR TRANSPORT"/>
    <property type="match status" value="1"/>
</dbReference>
<evidence type="ECO:0000256" key="1">
    <source>
        <dbReference type="SAM" id="MobiDB-lite"/>
    </source>
</evidence>
<feature type="region of interest" description="Disordered" evidence="1">
    <location>
        <begin position="28"/>
        <end position="52"/>
    </location>
</feature>
<evidence type="ECO:0000313" key="4">
    <source>
        <dbReference type="Proteomes" id="UP000574133"/>
    </source>
</evidence>
<proteinExistence type="predicted"/>
<accession>A0A841TBL7</accession>
<keyword evidence="4" id="KW-1185">Reference proteome</keyword>
<dbReference type="Proteomes" id="UP000574133">
    <property type="component" value="Unassembled WGS sequence"/>
</dbReference>
<dbReference type="InterPro" id="IPR050490">
    <property type="entry name" value="Bact_solute-bd_prot1"/>
</dbReference>
<dbReference type="Pfam" id="PF13416">
    <property type="entry name" value="SBP_bac_8"/>
    <property type="match status" value="1"/>
</dbReference>
<gene>
    <name evidence="3" type="ORF">H4Q31_13930</name>
</gene>
<name>A0A841TBL7_9BACL</name>
<dbReference type="PROSITE" id="PS51257">
    <property type="entry name" value="PROKAR_LIPOPROTEIN"/>
    <property type="match status" value="1"/>
</dbReference>
<feature type="chain" id="PRO_5039709430" evidence="2">
    <location>
        <begin position="23"/>
        <end position="528"/>
    </location>
</feature>
<dbReference type="InterPro" id="IPR006059">
    <property type="entry name" value="SBP"/>
</dbReference>
<keyword evidence="2" id="KW-0732">Signal</keyword>
<dbReference type="EMBL" id="JACJVN010000055">
    <property type="protein sequence ID" value="MBB6678402.1"/>
    <property type="molecule type" value="Genomic_DNA"/>
</dbReference>
<dbReference type="SUPFAM" id="SSF53850">
    <property type="entry name" value="Periplasmic binding protein-like II"/>
    <property type="match status" value="1"/>
</dbReference>
<organism evidence="3 4">
    <name type="scientific">Cohnella lubricantis</name>
    <dbReference type="NCBI Taxonomy" id="2163172"/>
    <lineage>
        <taxon>Bacteria</taxon>
        <taxon>Bacillati</taxon>
        <taxon>Bacillota</taxon>
        <taxon>Bacilli</taxon>
        <taxon>Bacillales</taxon>
        <taxon>Paenibacillaceae</taxon>
        <taxon>Cohnella</taxon>
    </lineage>
</organism>
<dbReference type="RefSeq" id="WP_185179667.1">
    <property type="nucleotide sequence ID" value="NZ_CBCSEP010000009.1"/>
</dbReference>
<comment type="caution">
    <text evidence="3">The sequence shown here is derived from an EMBL/GenBank/DDBJ whole genome shotgun (WGS) entry which is preliminary data.</text>
</comment>
<dbReference type="Gene3D" id="3.40.190.10">
    <property type="entry name" value="Periplasmic binding protein-like II"/>
    <property type="match status" value="3"/>
</dbReference>
<protein>
    <submittedName>
        <fullName evidence="3">Extracellular solute-binding protein</fullName>
    </submittedName>
</protein>
<dbReference type="AlphaFoldDB" id="A0A841TBL7"/>
<evidence type="ECO:0000256" key="2">
    <source>
        <dbReference type="SAM" id="SignalP"/>
    </source>
</evidence>